<dbReference type="Gene3D" id="2.40.330.10">
    <property type="entry name" value="DNA-binding pseudobarrel domain"/>
    <property type="match status" value="1"/>
</dbReference>
<evidence type="ECO:0008006" key="8">
    <source>
        <dbReference type="Google" id="ProtNLM"/>
    </source>
</evidence>
<reference evidence="6 7" key="1">
    <citation type="submission" date="2015-01" db="EMBL/GenBank/DDBJ databases">
        <title>Genome of allotetraploid Gossypium barbadense reveals genomic plasticity and fiber elongation in cotton evolution.</title>
        <authorList>
            <person name="Chen X."/>
            <person name="Liu X."/>
            <person name="Zhao B."/>
            <person name="Zheng H."/>
            <person name="Hu Y."/>
            <person name="Lu G."/>
            <person name="Yang C."/>
            <person name="Chen J."/>
            <person name="Shan C."/>
            <person name="Zhang L."/>
            <person name="Zhou Y."/>
            <person name="Wang L."/>
            <person name="Guo W."/>
            <person name="Bai Y."/>
            <person name="Ruan J."/>
            <person name="Shangguan X."/>
            <person name="Mao Y."/>
            <person name="Jiang J."/>
            <person name="Zhu Y."/>
            <person name="Lei J."/>
            <person name="Kang H."/>
            <person name="Chen S."/>
            <person name="He X."/>
            <person name="Wang R."/>
            <person name="Wang Y."/>
            <person name="Chen J."/>
            <person name="Wang L."/>
            <person name="Yu S."/>
            <person name="Wang B."/>
            <person name="Wei J."/>
            <person name="Song S."/>
            <person name="Lu X."/>
            <person name="Gao Z."/>
            <person name="Gu W."/>
            <person name="Deng X."/>
            <person name="Ma D."/>
            <person name="Wang S."/>
            <person name="Liang W."/>
            <person name="Fang L."/>
            <person name="Cai C."/>
            <person name="Zhu X."/>
            <person name="Zhou B."/>
            <person name="Zhang Y."/>
            <person name="Chen Z."/>
            <person name="Xu S."/>
            <person name="Zhu R."/>
            <person name="Wang S."/>
            <person name="Zhang T."/>
            <person name="Zhao G."/>
        </authorList>
    </citation>
    <scope>NUCLEOTIDE SEQUENCE [LARGE SCALE GENOMIC DNA]</scope>
    <source>
        <strain evidence="7">cv. Xinhai21</strain>
        <tissue evidence="6">Leaf</tissue>
    </source>
</reference>
<evidence type="ECO:0000256" key="1">
    <source>
        <dbReference type="ARBA" id="ARBA00004123"/>
    </source>
</evidence>
<keyword evidence="5" id="KW-0539">Nucleus</keyword>
<protein>
    <recommendedName>
        <fullName evidence="8">TF-B3 domain-containing protein</fullName>
    </recommendedName>
</protein>
<dbReference type="GO" id="GO:0005634">
    <property type="term" value="C:nucleus"/>
    <property type="evidence" value="ECO:0007669"/>
    <property type="project" value="UniProtKB-SubCell"/>
</dbReference>
<dbReference type="Proteomes" id="UP000239757">
    <property type="component" value="Unassembled WGS sequence"/>
</dbReference>
<evidence type="ECO:0000256" key="2">
    <source>
        <dbReference type="ARBA" id="ARBA00023015"/>
    </source>
</evidence>
<gene>
    <name evidence="6" type="ORF">GOBAR_AA37444</name>
</gene>
<evidence type="ECO:0000313" key="7">
    <source>
        <dbReference type="Proteomes" id="UP000239757"/>
    </source>
</evidence>
<keyword evidence="4" id="KW-0804">Transcription</keyword>
<dbReference type="SUPFAM" id="SSF101936">
    <property type="entry name" value="DNA-binding pseudobarrel domain"/>
    <property type="match status" value="1"/>
</dbReference>
<evidence type="ECO:0000256" key="4">
    <source>
        <dbReference type="ARBA" id="ARBA00023163"/>
    </source>
</evidence>
<dbReference type="InterPro" id="IPR003340">
    <property type="entry name" value="B3_DNA-bd"/>
</dbReference>
<sequence length="178" mass="19689">MAAKPEFVFTKILTVTDVKKSLAVPSSILHLFPPFINGGHKVTFPVVSGTSRWTIDCTTRRMGSYKKPVLSGKPWLRFATANKLQVGDRFTLYRVKDQGRPYYYRVEVGHQGLLRQPTTPYGAELALTLAPPNVEREIHFICIPDGGANAMGHQGLLRQPTTPYGAELALTLAPPNVE</sequence>
<dbReference type="InterPro" id="IPR015300">
    <property type="entry name" value="DNA-bd_pseudobarrel_sf"/>
</dbReference>
<evidence type="ECO:0000256" key="5">
    <source>
        <dbReference type="ARBA" id="ARBA00023242"/>
    </source>
</evidence>
<keyword evidence="3" id="KW-0238">DNA-binding</keyword>
<dbReference type="OrthoDB" id="1002319at2759"/>
<dbReference type="CDD" id="cd10017">
    <property type="entry name" value="B3_DNA"/>
    <property type="match status" value="1"/>
</dbReference>
<evidence type="ECO:0000256" key="3">
    <source>
        <dbReference type="ARBA" id="ARBA00023125"/>
    </source>
</evidence>
<keyword evidence="2" id="KW-0805">Transcription regulation</keyword>
<dbReference type="AlphaFoldDB" id="A0A2P5Q0S0"/>
<accession>A0A2P5Q0S0</accession>
<dbReference type="EMBL" id="KZ670442">
    <property type="protein sequence ID" value="PPR83270.1"/>
    <property type="molecule type" value="Genomic_DNA"/>
</dbReference>
<organism evidence="6 7">
    <name type="scientific">Gossypium barbadense</name>
    <name type="common">Sea Island cotton</name>
    <name type="synonym">Hibiscus barbadensis</name>
    <dbReference type="NCBI Taxonomy" id="3634"/>
    <lineage>
        <taxon>Eukaryota</taxon>
        <taxon>Viridiplantae</taxon>
        <taxon>Streptophyta</taxon>
        <taxon>Embryophyta</taxon>
        <taxon>Tracheophyta</taxon>
        <taxon>Spermatophyta</taxon>
        <taxon>Magnoliopsida</taxon>
        <taxon>eudicotyledons</taxon>
        <taxon>Gunneridae</taxon>
        <taxon>Pentapetalae</taxon>
        <taxon>rosids</taxon>
        <taxon>malvids</taxon>
        <taxon>Malvales</taxon>
        <taxon>Malvaceae</taxon>
        <taxon>Malvoideae</taxon>
        <taxon>Gossypium</taxon>
    </lineage>
</organism>
<proteinExistence type="predicted"/>
<comment type="subcellular location">
    <subcellularLocation>
        <location evidence="1">Nucleus</location>
    </subcellularLocation>
</comment>
<name>A0A2P5Q0S0_GOSBA</name>
<evidence type="ECO:0000313" key="6">
    <source>
        <dbReference type="EMBL" id="PPR83270.1"/>
    </source>
</evidence>
<dbReference type="GO" id="GO:0003677">
    <property type="term" value="F:DNA binding"/>
    <property type="evidence" value="ECO:0007669"/>
    <property type="project" value="UniProtKB-KW"/>
</dbReference>